<sequence>MKKTLTLAAALAAAAMLCSPAHAAGSGMRVTKDAETGKLRAATAEESARLDALAGKAIKEPRGLLTGKVAPKAIKHADGSVEQELDESSLSFSVVTRNTDGSLDTHCVTGAEAADALVSGKQKPAKAAKAAKEHRHDDK</sequence>
<comment type="caution">
    <text evidence="3">The sequence shown here is derived from an EMBL/GenBank/DDBJ whole genome shotgun (WGS) entry which is preliminary data.</text>
</comment>
<organism evidence="3 4">
    <name type="scientific">Roseateles aquae</name>
    <dbReference type="NCBI Taxonomy" id="3077235"/>
    <lineage>
        <taxon>Bacteria</taxon>
        <taxon>Pseudomonadati</taxon>
        <taxon>Pseudomonadota</taxon>
        <taxon>Betaproteobacteria</taxon>
        <taxon>Burkholderiales</taxon>
        <taxon>Sphaerotilaceae</taxon>
        <taxon>Roseateles</taxon>
    </lineage>
</organism>
<evidence type="ECO:0000313" key="4">
    <source>
        <dbReference type="Proteomes" id="UP001246372"/>
    </source>
</evidence>
<dbReference type="EMBL" id="JAVXZY010000002">
    <property type="protein sequence ID" value="MDT8999220.1"/>
    <property type="molecule type" value="Genomic_DNA"/>
</dbReference>
<proteinExistence type="predicted"/>
<feature type="compositionally biased region" description="Basic and acidic residues" evidence="1">
    <location>
        <begin position="130"/>
        <end position="139"/>
    </location>
</feature>
<evidence type="ECO:0000256" key="1">
    <source>
        <dbReference type="SAM" id="MobiDB-lite"/>
    </source>
</evidence>
<dbReference type="NCBIfam" id="NF047450">
    <property type="entry name" value="post-PEP-CTERM_1"/>
    <property type="match status" value="1"/>
</dbReference>
<accession>A0ABU3P9G4</accession>
<keyword evidence="4" id="KW-1185">Reference proteome</keyword>
<name>A0ABU3P9G4_9BURK</name>
<feature type="region of interest" description="Disordered" evidence="1">
    <location>
        <begin position="114"/>
        <end position="139"/>
    </location>
</feature>
<reference evidence="3" key="1">
    <citation type="submission" date="2023-09" db="EMBL/GenBank/DDBJ databases">
        <title>Paucibacter sp. APW11 Genome sequencing and assembly.</title>
        <authorList>
            <person name="Kim I."/>
        </authorList>
    </citation>
    <scope>NUCLEOTIDE SEQUENCE</scope>
    <source>
        <strain evidence="3">APW11</strain>
    </source>
</reference>
<feature type="signal peptide" evidence="2">
    <location>
        <begin position="1"/>
        <end position="23"/>
    </location>
</feature>
<protein>
    <recommendedName>
        <fullName evidence="5">PepSY domain-containing protein</fullName>
    </recommendedName>
</protein>
<evidence type="ECO:0008006" key="5">
    <source>
        <dbReference type="Google" id="ProtNLM"/>
    </source>
</evidence>
<evidence type="ECO:0000256" key="2">
    <source>
        <dbReference type="SAM" id="SignalP"/>
    </source>
</evidence>
<dbReference type="Proteomes" id="UP001246372">
    <property type="component" value="Unassembled WGS sequence"/>
</dbReference>
<keyword evidence="2" id="KW-0732">Signal</keyword>
<dbReference type="RefSeq" id="WP_315649710.1">
    <property type="nucleotide sequence ID" value="NZ_JAVXZY010000002.1"/>
</dbReference>
<gene>
    <name evidence="3" type="ORF">RQP53_08065</name>
</gene>
<feature type="chain" id="PRO_5046039884" description="PepSY domain-containing protein" evidence="2">
    <location>
        <begin position="24"/>
        <end position="139"/>
    </location>
</feature>
<evidence type="ECO:0000313" key="3">
    <source>
        <dbReference type="EMBL" id="MDT8999220.1"/>
    </source>
</evidence>